<keyword evidence="1" id="KW-0732">Signal</keyword>
<proteinExistence type="evidence at transcript level"/>
<evidence type="ECO:0000256" key="1">
    <source>
        <dbReference type="SAM" id="SignalP"/>
    </source>
</evidence>
<feature type="signal peptide" evidence="1">
    <location>
        <begin position="1"/>
        <end position="22"/>
    </location>
</feature>
<feature type="chain" id="PRO_5024377799" evidence="1">
    <location>
        <begin position="23"/>
        <end position="100"/>
    </location>
</feature>
<sequence>MQSFTFMCLLVLLLLFFHPTQRSVTADHEAAAKEVRSDNRNLKRLLHDFHRDLKRRNDCRYGRKGKLSVQLDTQLLVERVCESRERSKEKSVEWLKSLGR</sequence>
<name>A0A5P8I0H5_CONMA</name>
<evidence type="ECO:0000313" key="2">
    <source>
        <dbReference type="EMBL" id="QFQ60980.1"/>
    </source>
</evidence>
<organism evidence="2">
    <name type="scientific">Conus magus</name>
    <name type="common">Magical cone</name>
    <dbReference type="NCBI Taxonomy" id="6492"/>
    <lineage>
        <taxon>Eukaryota</taxon>
        <taxon>Metazoa</taxon>
        <taxon>Spiralia</taxon>
        <taxon>Lophotrochozoa</taxon>
        <taxon>Mollusca</taxon>
        <taxon>Gastropoda</taxon>
        <taxon>Caenogastropoda</taxon>
        <taxon>Neogastropoda</taxon>
        <taxon>Conoidea</taxon>
        <taxon>Conidae</taxon>
        <taxon>Conus</taxon>
        <taxon>Pionoconus</taxon>
    </lineage>
</organism>
<accession>A0A5P8I0H5</accession>
<dbReference type="EMBL" id="MN517297">
    <property type="protein sequence ID" value="QFQ60980.1"/>
    <property type="molecule type" value="mRNA"/>
</dbReference>
<reference evidence="2" key="1">
    <citation type="journal article" date="2019" name="Mar. Drugs">
        <title>Conotoxin diversity in the venom gland transcriptome of the Magician's Cone, Pionoconus magus.</title>
        <authorList>
            <person name="Pardos-Blas J.R."/>
            <person name="Irisarri I."/>
            <person name="Abalde S."/>
            <person name="Tenorio M.J."/>
            <person name="Zardoya R."/>
        </authorList>
    </citation>
    <scope>NUCLEOTIDE SEQUENCE</scope>
    <source>
        <tissue evidence="2">Venom gland</tissue>
    </source>
</reference>
<dbReference type="AlphaFoldDB" id="A0A5P8I0H5"/>
<protein>
    <submittedName>
        <fullName evidence="2">Conotoxin superfamily conantokin</fullName>
    </submittedName>
</protein>